<sequence length="73" mass="8277">MDMLLMEILFDILKTEFDKAVQCHSMRTEHRAYSRSIFQLECAPQQTQSTAEGCTLPPALTLPVPPSKSEARH</sequence>
<dbReference type="EMBL" id="GBRH01196468">
    <property type="protein sequence ID" value="JAE01428.1"/>
    <property type="molecule type" value="Transcribed_RNA"/>
</dbReference>
<name>A0A0A9EZG1_ARUDO</name>
<protein>
    <submittedName>
        <fullName evidence="2">Uncharacterized protein</fullName>
    </submittedName>
</protein>
<dbReference type="AlphaFoldDB" id="A0A0A9EZG1"/>
<feature type="region of interest" description="Disordered" evidence="1">
    <location>
        <begin position="50"/>
        <end position="73"/>
    </location>
</feature>
<proteinExistence type="predicted"/>
<accession>A0A0A9EZG1</accession>
<reference evidence="2" key="2">
    <citation type="journal article" date="2015" name="Data Brief">
        <title>Shoot transcriptome of the giant reed, Arundo donax.</title>
        <authorList>
            <person name="Barrero R.A."/>
            <person name="Guerrero F.D."/>
            <person name="Moolhuijzen P."/>
            <person name="Goolsby J.A."/>
            <person name="Tidwell J."/>
            <person name="Bellgard S.E."/>
            <person name="Bellgard M.I."/>
        </authorList>
    </citation>
    <scope>NUCLEOTIDE SEQUENCE</scope>
    <source>
        <tissue evidence="2">Shoot tissue taken approximately 20 cm above the soil surface</tissue>
    </source>
</reference>
<evidence type="ECO:0000313" key="2">
    <source>
        <dbReference type="EMBL" id="JAE01428.1"/>
    </source>
</evidence>
<evidence type="ECO:0000256" key="1">
    <source>
        <dbReference type="SAM" id="MobiDB-lite"/>
    </source>
</evidence>
<organism evidence="2">
    <name type="scientific">Arundo donax</name>
    <name type="common">Giant reed</name>
    <name type="synonym">Donax arundinaceus</name>
    <dbReference type="NCBI Taxonomy" id="35708"/>
    <lineage>
        <taxon>Eukaryota</taxon>
        <taxon>Viridiplantae</taxon>
        <taxon>Streptophyta</taxon>
        <taxon>Embryophyta</taxon>
        <taxon>Tracheophyta</taxon>
        <taxon>Spermatophyta</taxon>
        <taxon>Magnoliopsida</taxon>
        <taxon>Liliopsida</taxon>
        <taxon>Poales</taxon>
        <taxon>Poaceae</taxon>
        <taxon>PACMAD clade</taxon>
        <taxon>Arundinoideae</taxon>
        <taxon>Arundineae</taxon>
        <taxon>Arundo</taxon>
    </lineage>
</organism>
<reference evidence="2" key="1">
    <citation type="submission" date="2014-09" db="EMBL/GenBank/DDBJ databases">
        <authorList>
            <person name="Magalhaes I.L.F."/>
            <person name="Oliveira U."/>
            <person name="Santos F.R."/>
            <person name="Vidigal T.H.D.A."/>
            <person name="Brescovit A.D."/>
            <person name="Santos A.J."/>
        </authorList>
    </citation>
    <scope>NUCLEOTIDE SEQUENCE</scope>
    <source>
        <tissue evidence="2">Shoot tissue taken approximately 20 cm above the soil surface</tissue>
    </source>
</reference>